<feature type="region of interest" description="Disordered" evidence="1">
    <location>
        <begin position="1"/>
        <end position="40"/>
    </location>
</feature>
<reference evidence="2" key="1">
    <citation type="submission" date="2019-10" db="EMBL/GenBank/DDBJ databases">
        <title>Conservation and host-specific expression of non-tandemly repeated heterogenous ribosome RNA gene in arbuscular mycorrhizal fungi.</title>
        <authorList>
            <person name="Maeda T."/>
            <person name="Kobayashi Y."/>
            <person name="Nakagawa T."/>
            <person name="Ezawa T."/>
            <person name="Yamaguchi K."/>
            <person name="Bino T."/>
            <person name="Nishimoto Y."/>
            <person name="Shigenobu S."/>
            <person name="Kawaguchi M."/>
        </authorList>
    </citation>
    <scope>NUCLEOTIDE SEQUENCE</scope>
    <source>
        <strain evidence="2">HR1</strain>
    </source>
</reference>
<feature type="compositionally biased region" description="Polar residues" evidence="1">
    <location>
        <begin position="18"/>
        <end position="27"/>
    </location>
</feature>
<name>A0A8H3R451_9GLOM</name>
<evidence type="ECO:0000313" key="2">
    <source>
        <dbReference type="EMBL" id="GET02203.1"/>
    </source>
</evidence>
<comment type="caution">
    <text evidence="2">The sequence shown here is derived from an EMBL/GenBank/DDBJ whole genome shotgun (WGS) entry which is preliminary data.</text>
</comment>
<evidence type="ECO:0000313" key="3">
    <source>
        <dbReference type="Proteomes" id="UP000615446"/>
    </source>
</evidence>
<dbReference type="EMBL" id="BLAL01000304">
    <property type="protein sequence ID" value="GET02203.1"/>
    <property type="molecule type" value="Genomic_DNA"/>
</dbReference>
<proteinExistence type="predicted"/>
<feature type="compositionally biased region" description="Basic and acidic residues" evidence="1">
    <location>
        <begin position="54"/>
        <end position="65"/>
    </location>
</feature>
<sequence>MNHKKSLENSAYEESDNDSSNYSTDIETFTEKNSTKKNTMDEIIELKKQLKYLKEKASKDNDERKKQNKKQKKIEAAKQSDHKKTKPSSITETLKNKANKKKIIIPREESTEWSSTDPEQPIPKYKGYNYIKKRTWNGYMEAMRHICKEYLSEVANTTMYKDIDAGLLNKVVDKFNKKNDQFPKTIGDWAQREMIRRYERVKGIQLITTRKINKKSNDIDLNVTDSEHNIPNSLADNNFTPDFPKDITPDSPEYIASNFQELITTDSQKYTNYELQSNSDTCPMKRLVNKKQKKVLGNSNINQTQNLKLNDPYSTNKFTNKEQVNDSNKNTNSEQAIQDNSSKQPVTVRHSTRKRTKCQ</sequence>
<organism evidence="2 3">
    <name type="scientific">Rhizophagus clarus</name>
    <dbReference type="NCBI Taxonomy" id="94130"/>
    <lineage>
        <taxon>Eukaryota</taxon>
        <taxon>Fungi</taxon>
        <taxon>Fungi incertae sedis</taxon>
        <taxon>Mucoromycota</taxon>
        <taxon>Glomeromycotina</taxon>
        <taxon>Glomeromycetes</taxon>
        <taxon>Glomerales</taxon>
        <taxon>Glomeraceae</taxon>
        <taxon>Rhizophagus</taxon>
    </lineage>
</organism>
<feature type="compositionally biased region" description="Polar residues" evidence="1">
    <location>
        <begin position="298"/>
        <end position="318"/>
    </location>
</feature>
<feature type="compositionally biased region" description="Polar residues" evidence="1">
    <location>
        <begin position="325"/>
        <end position="345"/>
    </location>
</feature>
<dbReference type="OrthoDB" id="2433397at2759"/>
<feature type="compositionally biased region" description="Basic and acidic residues" evidence="1">
    <location>
        <begin position="29"/>
        <end position="40"/>
    </location>
</feature>
<protein>
    <submittedName>
        <fullName evidence="2">Uncharacterized protein</fullName>
    </submittedName>
</protein>
<feature type="compositionally biased region" description="Basic and acidic residues" evidence="1">
    <location>
        <begin position="73"/>
        <end position="82"/>
    </location>
</feature>
<feature type="region of interest" description="Disordered" evidence="1">
    <location>
        <begin position="54"/>
        <end position="119"/>
    </location>
</feature>
<gene>
    <name evidence="2" type="ORF">RCL2_002858500</name>
</gene>
<feature type="region of interest" description="Disordered" evidence="1">
    <location>
        <begin position="298"/>
        <end position="359"/>
    </location>
</feature>
<evidence type="ECO:0000256" key="1">
    <source>
        <dbReference type="SAM" id="MobiDB-lite"/>
    </source>
</evidence>
<accession>A0A8H3R451</accession>
<feature type="compositionally biased region" description="Basic residues" evidence="1">
    <location>
        <begin position="350"/>
        <end position="359"/>
    </location>
</feature>
<dbReference type="AlphaFoldDB" id="A0A8H3R451"/>
<dbReference type="Proteomes" id="UP000615446">
    <property type="component" value="Unassembled WGS sequence"/>
</dbReference>